<organism evidence="1">
    <name type="scientific">marine metagenome</name>
    <dbReference type="NCBI Taxonomy" id="408172"/>
    <lineage>
        <taxon>unclassified sequences</taxon>
        <taxon>metagenomes</taxon>
        <taxon>ecological metagenomes</taxon>
    </lineage>
</organism>
<accession>A0A382LWY0</accession>
<reference evidence="1" key="1">
    <citation type="submission" date="2018-05" db="EMBL/GenBank/DDBJ databases">
        <authorList>
            <person name="Lanie J.A."/>
            <person name="Ng W.-L."/>
            <person name="Kazmierczak K.M."/>
            <person name="Andrzejewski T.M."/>
            <person name="Davidsen T.M."/>
            <person name="Wayne K.J."/>
            <person name="Tettelin H."/>
            <person name="Glass J.I."/>
            <person name="Rusch D."/>
            <person name="Podicherti R."/>
            <person name="Tsui H.-C.T."/>
            <person name="Winkler M.E."/>
        </authorList>
    </citation>
    <scope>NUCLEOTIDE SEQUENCE</scope>
</reference>
<sequence length="140" mass="16107">MSMWPFTKGNSFKSNTKRTSIVNPAVFKRSYVAAKSGRLYNWQSASDRSADGDVKNALVALRRRSRELVQNEPLAKRYLSLLNTQVIGRLRTGRAFQRGHDEDHSLDRCQHQVYGYPDNDYREERVMTNVVQSVNRLASV</sequence>
<name>A0A382LWY0_9ZZZZ</name>
<proteinExistence type="predicted"/>
<evidence type="ECO:0000313" key="1">
    <source>
        <dbReference type="EMBL" id="SVC41023.1"/>
    </source>
</evidence>
<protein>
    <submittedName>
        <fullName evidence="1">Uncharacterized protein</fullName>
    </submittedName>
</protein>
<gene>
    <name evidence="1" type="ORF">METZ01_LOCUS293877</name>
</gene>
<dbReference type="EMBL" id="UINC01089710">
    <property type="protein sequence ID" value="SVC41023.1"/>
    <property type="molecule type" value="Genomic_DNA"/>
</dbReference>
<dbReference type="AlphaFoldDB" id="A0A382LWY0"/>